<dbReference type="PANTHER" id="PTHR37017:SF11">
    <property type="entry name" value="ESTERASE_LIPASE_THIOESTERASE DOMAIN-CONTAINING PROTEIN"/>
    <property type="match status" value="1"/>
</dbReference>
<dbReference type="EMBL" id="QGMK01000359">
    <property type="protein sequence ID" value="TVY82177.1"/>
    <property type="molecule type" value="Genomic_DNA"/>
</dbReference>
<dbReference type="Gene3D" id="3.40.50.1820">
    <property type="entry name" value="alpha/beta hydrolase"/>
    <property type="match status" value="1"/>
</dbReference>
<evidence type="ECO:0000313" key="2">
    <source>
        <dbReference type="EMBL" id="TVY82177.1"/>
    </source>
</evidence>
<dbReference type="Proteomes" id="UP000469558">
    <property type="component" value="Unassembled WGS sequence"/>
</dbReference>
<dbReference type="Pfam" id="PF12697">
    <property type="entry name" value="Abhydrolase_6"/>
    <property type="match status" value="1"/>
</dbReference>
<evidence type="ECO:0000259" key="1">
    <source>
        <dbReference type="Pfam" id="PF12697"/>
    </source>
</evidence>
<dbReference type="InterPro" id="IPR029058">
    <property type="entry name" value="AB_hydrolase_fold"/>
</dbReference>
<gene>
    <name evidence="2" type="ORF">LSUE1_G002460</name>
</gene>
<organism evidence="2 3">
    <name type="scientific">Lachnellula suecica</name>
    <dbReference type="NCBI Taxonomy" id="602035"/>
    <lineage>
        <taxon>Eukaryota</taxon>
        <taxon>Fungi</taxon>
        <taxon>Dikarya</taxon>
        <taxon>Ascomycota</taxon>
        <taxon>Pezizomycotina</taxon>
        <taxon>Leotiomycetes</taxon>
        <taxon>Helotiales</taxon>
        <taxon>Lachnaceae</taxon>
        <taxon>Lachnellula</taxon>
    </lineage>
</organism>
<dbReference type="SUPFAM" id="SSF53474">
    <property type="entry name" value="alpha/beta-Hydrolases"/>
    <property type="match status" value="1"/>
</dbReference>
<sequence length="254" mass="26993">MAAENPTLILVHGAFHKPSTFHLLTPKLEALSYPVVAPQLACSKGTSPTVMLADDVAIIKEVMVPLMDAGKEIVLVAHSYGGTPGCAAVEGQTVAERSVRGEKGGVKAMLFISCLMVPKRGMTSSGALGVGPEGPPDMPFMDVKGAYGVLNEKAKDVFYNDVQEDVANEMMKETTMTQQAFGCFNSPVNFVASDLTIPATYLFCENDNCVPIAVQERQAASAPNLILERCSAGHSPMLSHPDRLVEIIVKVAQG</sequence>
<dbReference type="OrthoDB" id="1263307at2759"/>
<reference evidence="2 3" key="1">
    <citation type="submission" date="2018-05" db="EMBL/GenBank/DDBJ databases">
        <title>Genome sequencing and assembly of the regulated plant pathogen Lachnellula willkommii and related sister species for the development of diagnostic species identification markers.</title>
        <authorList>
            <person name="Giroux E."/>
            <person name="Bilodeau G."/>
        </authorList>
    </citation>
    <scope>NUCLEOTIDE SEQUENCE [LARGE SCALE GENOMIC DNA]</scope>
    <source>
        <strain evidence="2 3">CBS 268.59</strain>
    </source>
</reference>
<evidence type="ECO:0000313" key="3">
    <source>
        <dbReference type="Proteomes" id="UP000469558"/>
    </source>
</evidence>
<dbReference type="InterPro" id="IPR052897">
    <property type="entry name" value="Sec-Metab_Biosynth_Hydrolase"/>
</dbReference>
<comment type="caution">
    <text evidence="2">The sequence shown here is derived from an EMBL/GenBank/DDBJ whole genome shotgun (WGS) entry which is preliminary data.</text>
</comment>
<proteinExistence type="predicted"/>
<keyword evidence="3" id="KW-1185">Reference proteome</keyword>
<accession>A0A8T9CCE7</accession>
<name>A0A8T9CCE7_9HELO</name>
<protein>
    <recommendedName>
        <fullName evidence="1">AB hydrolase-1 domain-containing protein</fullName>
    </recommendedName>
</protein>
<feature type="domain" description="AB hydrolase-1" evidence="1">
    <location>
        <begin position="8"/>
        <end position="246"/>
    </location>
</feature>
<dbReference type="InterPro" id="IPR000073">
    <property type="entry name" value="AB_hydrolase_1"/>
</dbReference>
<dbReference type="PANTHER" id="PTHR37017">
    <property type="entry name" value="AB HYDROLASE-1 DOMAIN-CONTAINING PROTEIN-RELATED"/>
    <property type="match status" value="1"/>
</dbReference>
<dbReference type="AlphaFoldDB" id="A0A8T9CCE7"/>